<protein>
    <submittedName>
        <fullName evidence="1">Uncharacterized protein</fullName>
    </submittedName>
</protein>
<reference evidence="1" key="1">
    <citation type="journal article" date="2014" name="Front. Microbiol.">
        <title>High frequency of phylogenetically diverse reductive dehalogenase-homologous genes in deep subseafloor sedimentary metagenomes.</title>
        <authorList>
            <person name="Kawai M."/>
            <person name="Futagami T."/>
            <person name="Toyoda A."/>
            <person name="Takaki Y."/>
            <person name="Nishi S."/>
            <person name="Hori S."/>
            <person name="Arai W."/>
            <person name="Tsubouchi T."/>
            <person name="Morono Y."/>
            <person name="Uchiyama I."/>
            <person name="Ito T."/>
            <person name="Fujiyama A."/>
            <person name="Inagaki F."/>
            <person name="Takami H."/>
        </authorList>
    </citation>
    <scope>NUCLEOTIDE SEQUENCE</scope>
    <source>
        <strain evidence="1">Expedition CK06-06</strain>
    </source>
</reference>
<dbReference type="EMBL" id="BARV01030932">
    <property type="protein sequence ID" value="GAI33033.1"/>
    <property type="molecule type" value="Genomic_DNA"/>
</dbReference>
<gene>
    <name evidence="1" type="ORF">S06H3_49036</name>
</gene>
<evidence type="ECO:0000313" key="1">
    <source>
        <dbReference type="EMBL" id="GAI33033.1"/>
    </source>
</evidence>
<proteinExistence type="predicted"/>
<feature type="non-terminal residue" evidence="1">
    <location>
        <position position="1"/>
    </location>
</feature>
<dbReference type="AlphaFoldDB" id="X1MNZ7"/>
<sequence length="98" mass="11309">FGIKKICAHYLVRRRDEKGHAKGRLFNLCYDAHERKVNLRKRFEPPQKQDGEGPPVNLDLNDAKERIEAALQQEIITWLPERQARAGLQISLVGLHAQ</sequence>
<name>X1MNZ7_9ZZZZ</name>
<accession>X1MNZ7</accession>
<organism evidence="1">
    <name type="scientific">marine sediment metagenome</name>
    <dbReference type="NCBI Taxonomy" id="412755"/>
    <lineage>
        <taxon>unclassified sequences</taxon>
        <taxon>metagenomes</taxon>
        <taxon>ecological metagenomes</taxon>
    </lineage>
</organism>
<comment type="caution">
    <text evidence="1">The sequence shown here is derived from an EMBL/GenBank/DDBJ whole genome shotgun (WGS) entry which is preliminary data.</text>
</comment>